<dbReference type="InterPro" id="IPR050469">
    <property type="entry name" value="Diguanylate_Cyclase"/>
</dbReference>
<sequence length="541" mass="59912">MPVHSQHPEPSAIDEAWRLRNRDPEASAALAEQVVRQAATEPAAGRARVLLAMSQYRCADYAQVLEHLHTALPELADDPLWLGRAYLVLANTSREIGAVEQSAEYFVRTTELALSLGDGQLEAMVVHDQAESRGTLEDVIAGYREALRLLAGVGDTEGQCFAEYNLAWYLRRHGAAEERREAYQLSGTAARRAAGLGVVDIEALSIALGAQCLIDLGDVEGARRELEAATTLLRRTDRSTSILLTVDLAELHLALGEPLAAASLLADLLGWDELTEPQRVLVLEVLSRCHAAAGDHAAAYQALREHVDRRQSVQDALGRNRANALEVLHRARRAEREAARARDRVRTLSATLEDLQDATQLMWESSVRDVTTGVYNRRYFDEQLAQLSADAAERGEPLSLVLLDIDHFKVVNDSFGHLVGDQVLADLGALLRRHARPSDVVTRYGGEEFAILQPRTPPRRRGLRRAAARGRRRLPLDRGRPRAGHHQRGRGLGPGPHRRPVPDPRGRPSALRRQGRRSQPGRRRLVDPSTPQRGKRCRADH</sequence>
<dbReference type="InterPro" id="IPR029787">
    <property type="entry name" value="Nucleotide_cyclase"/>
</dbReference>
<dbReference type="NCBIfam" id="TIGR00254">
    <property type="entry name" value="GGDEF"/>
    <property type="match status" value="1"/>
</dbReference>
<dbReference type="SMART" id="SM00267">
    <property type="entry name" value="GGDEF"/>
    <property type="match status" value="1"/>
</dbReference>
<comment type="caution">
    <text evidence="4">The sequence shown here is derived from an EMBL/GenBank/DDBJ whole genome shotgun (WGS) entry which is preliminary data.</text>
</comment>
<protein>
    <recommendedName>
        <fullName evidence="3">GGDEF domain-containing protein</fullName>
    </recommendedName>
</protein>
<dbReference type="PANTHER" id="PTHR45138:SF9">
    <property type="entry name" value="DIGUANYLATE CYCLASE DGCM-RELATED"/>
    <property type="match status" value="1"/>
</dbReference>
<dbReference type="InterPro" id="IPR011990">
    <property type="entry name" value="TPR-like_helical_dom_sf"/>
</dbReference>
<accession>A0ABQ6HR81</accession>
<dbReference type="Pfam" id="PF00990">
    <property type="entry name" value="GGDEF"/>
    <property type="match status" value="1"/>
</dbReference>
<dbReference type="PROSITE" id="PS50887">
    <property type="entry name" value="GGDEF"/>
    <property type="match status" value="1"/>
</dbReference>
<dbReference type="SUPFAM" id="SSF48452">
    <property type="entry name" value="TPR-like"/>
    <property type="match status" value="1"/>
</dbReference>
<dbReference type="InterPro" id="IPR043128">
    <property type="entry name" value="Rev_trsase/Diguanyl_cyclase"/>
</dbReference>
<dbReference type="EMBL" id="BSUJ01000001">
    <property type="protein sequence ID" value="GMA20964.1"/>
    <property type="molecule type" value="Genomic_DNA"/>
</dbReference>
<reference evidence="5" key="1">
    <citation type="journal article" date="2019" name="Int. J. Syst. Evol. Microbiol.">
        <title>The Global Catalogue of Microorganisms (GCM) 10K type strain sequencing project: providing services to taxonomists for standard genome sequencing and annotation.</title>
        <authorList>
            <consortium name="The Broad Institute Genomics Platform"/>
            <consortium name="The Broad Institute Genome Sequencing Center for Infectious Disease"/>
            <person name="Wu L."/>
            <person name="Ma J."/>
        </authorList>
    </citation>
    <scope>NUCLEOTIDE SEQUENCE [LARGE SCALE GENOMIC DNA]</scope>
    <source>
        <strain evidence="5">NBRC 105830</strain>
    </source>
</reference>
<feature type="domain" description="GGDEF" evidence="3">
    <location>
        <begin position="396"/>
        <end position="530"/>
    </location>
</feature>
<keyword evidence="5" id="KW-1185">Reference proteome</keyword>
<proteinExistence type="predicted"/>
<dbReference type="SUPFAM" id="SSF55073">
    <property type="entry name" value="Nucleotide cyclase"/>
    <property type="match status" value="1"/>
</dbReference>
<feature type="region of interest" description="Disordered" evidence="2">
    <location>
        <begin position="454"/>
        <end position="541"/>
    </location>
</feature>
<evidence type="ECO:0000256" key="2">
    <source>
        <dbReference type="SAM" id="MobiDB-lite"/>
    </source>
</evidence>
<gene>
    <name evidence="4" type="ORF">GCM10025862_29850</name>
</gene>
<dbReference type="Gene3D" id="3.30.70.270">
    <property type="match status" value="1"/>
</dbReference>
<organism evidence="4 5">
    <name type="scientific">Arsenicicoccus piscis</name>
    <dbReference type="NCBI Taxonomy" id="673954"/>
    <lineage>
        <taxon>Bacteria</taxon>
        <taxon>Bacillati</taxon>
        <taxon>Actinomycetota</taxon>
        <taxon>Actinomycetes</taxon>
        <taxon>Micrococcales</taxon>
        <taxon>Intrasporangiaceae</taxon>
        <taxon>Arsenicicoccus</taxon>
    </lineage>
</organism>
<dbReference type="Proteomes" id="UP001157109">
    <property type="component" value="Unassembled WGS sequence"/>
</dbReference>
<dbReference type="RefSeq" id="WP_284284747.1">
    <property type="nucleotide sequence ID" value="NZ_BSUJ01000001.1"/>
</dbReference>
<evidence type="ECO:0000259" key="3">
    <source>
        <dbReference type="PROSITE" id="PS50887"/>
    </source>
</evidence>
<dbReference type="Gene3D" id="1.25.40.10">
    <property type="entry name" value="Tetratricopeptide repeat domain"/>
    <property type="match status" value="1"/>
</dbReference>
<feature type="coiled-coil region" evidence="1">
    <location>
        <begin position="324"/>
        <end position="358"/>
    </location>
</feature>
<name>A0ABQ6HR81_9MICO</name>
<evidence type="ECO:0000256" key="1">
    <source>
        <dbReference type="SAM" id="Coils"/>
    </source>
</evidence>
<keyword evidence="1" id="KW-0175">Coiled coil</keyword>
<feature type="compositionally biased region" description="Basic residues" evidence="2">
    <location>
        <begin position="513"/>
        <end position="523"/>
    </location>
</feature>
<evidence type="ECO:0000313" key="5">
    <source>
        <dbReference type="Proteomes" id="UP001157109"/>
    </source>
</evidence>
<dbReference type="PANTHER" id="PTHR45138">
    <property type="entry name" value="REGULATORY COMPONENTS OF SENSORY TRANSDUCTION SYSTEM"/>
    <property type="match status" value="1"/>
</dbReference>
<evidence type="ECO:0000313" key="4">
    <source>
        <dbReference type="EMBL" id="GMA20964.1"/>
    </source>
</evidence>
<feature type="compositionally biased region" description="Basic residues" evidence="2">
    <location>
        <begin position="457"/>
        <end position="473"/>
    </location>
</feature>
<dbReference type="InterPro" id="IPR000160">
    <property type="entry name" value="GGDEF_dom"/>
</dbReference>
<dbReference type="CDD" id="cd01949">
    <property type="entry name" value="GGDEF"/>
    <property type="match status" value="1"/>
</dbReference>